<dbReference type="GO" id="GO:0110051">
    <property type="term" value="P:metabolite repair"/>
    <property type="evidence" value="ECO:0007669"/>
    <property type="project" value="TreeGrafter"/>
</dbReference>
<keyword evidence="9 18" id="KW-0630">Potassium</keyword>
<evidence type="ECO:0000256" key="4">
    <source>
        <dbReference type="ARBA" id="ARBA00009524"/>
    </source>
</evidence>
<dbReference type="InterPro" id="IPR029056">
    <property type="entry name" value="Ribokinase-like"/>
</dbReference>
<feature type="binding site" evidence="17">
    <location>
        <position position="316"/>
    </location>
    <ligand>
        <name>(6S)-NADPHX</name>
        <dbReference type="ChEBI" id="CHEBI:64076"/>
    </ligand>
</feature>
<dbReference type="RefSeq" id="WP_188821232.1">
    <property type="nucleotide sequence ID" value="NZ_BMHH01000002.1"/>
</dbReference>
<feature type="binding site" evidence="18">
    <location>
        <position position="118"/>
    </location>
    <ligand>
        <name>K(+)</name>
        <dbReference type="ChEBI" id="CHEBI:29103"/>
    </ligand>
</feature>
<evidence type="ECO:0000256" key="15">
    <source>
        <dbReference type="ARBA" id="ARBA00048238"/>
    </source>
</evidence>
<feature type="binding site" evidence="17">
    <location>
        <begin position="414"/>
        <end position="418"/>
    </location>
    <ligand>
        <name>AMP</name>
        <dbReference type="ChEBI" id="CHEBI:456215"/>
    </ligand>
</feature>
<dbReference type="InterPro" id="IPR000631">
    <property type="entry name" value="CARKD"/>
</dbReference>
<keyword evidence="6 17" id="KW-0547">Nucleotide-binding</keyword>
<evidence type="ECO:0000256" key="14">
    <source>
        <dbReference type="ARBA" id="ARBA00025153"/>
    </source>
</evidence>
<dbReference type="GO" id="GO:0046496">
    <property type="term" value="P:nicotinamide nucleotide metabolic process"/>
    <property type="evidence" value="ECO:0007669"/>
    <property type="project" value="UniProtKB-UniRule"/>
</dbReference>
<dbReference type="GO" id="GO:0046872">
    <property type="term" value="F:metal ion binding"/>
    <property type="evidence" value="ECO:0007669"/>
    <property type="project" value="UniProtKB-UniRule"/>
</dbReference>
<dbReference type="InterPro" id="IPR030677">
    <property type="entry name" value="Nnr"/>
</dbReference>
<evidence type="ECO:0000256" key="8">
    <source>
        <dbReference type="ARBA" id="ARBA00022857"/>
    </source>
</evidence>
<evidence type="ECO:0000256" key="12">
    <source>
        <dbReference type="ARBA" id="ARBA00023239"/>
    </source>
</evidence>
<evidence type="ECO:0000256" key="1">
    <source>
        <dbReference type="ARBA" id="ARBA00000013"/>
    </source>
</evidence>
<keyword evidence="5 18" id="KW-0479">Metal-binding</keyword>
<comment type="similarity">
    <text evidence="18">Belongs to the NnrE/AIBP family.</text>
</comment>
<dbReference type="AlphaFoldDB" id="A0A916S2K5"/>
<keyword evidence="11 18" id="KW-0413">Isomerase</keyword>
<keyword evidence="12 17" id="KW-0456">Lyase</keyword>
<accession>A0A916S2K5</accession>
<evidence type="ECO:0000256" key="11">
    <source>
        <dbReference type="ARBA" id="ARBA00023235"/>
    </source>
</evidence>
<evidence type="ECO:0000256" key="9">
    <source>
        <dbReference type="ARBA" id="ARBA00022958"/>
    </source>
</evidence>
<keyword evidence="13" id="KW-0511">Multifunctional enzyme</keyword>
<dbReference type="HAMAP" id="MF_01965">
    <property type="entry name" value="NADHX_dehydratase"/>
    <property type="match status" value="1"/>
</dbReference>
<feature type="domain" description="YjeF N-terminal" evidence="21">
    <location>
        <begin position="10"/>
        <end position="208"/>
    </location>
</feature>
<dbReference type="CDD" id="cd01171">
    <property type="entry name" value="YXKO-related"/>
    <property type="match status" value="1"/>
</dbReference>
<protein>
    <recommendedName>
        <fullName evidence="19">Bifunctional NAD(P)H-hydrate repair enzyme</fullName>
    </recommendedName>
    <alternativeName>
        <fullName evidence="19">Nicotinamide nucleotide repair protein</fullName>
    </alternativeName>
    <domain>
        <recommendedName>
            <fullName evidence="19">ADP-dependent (S)-NAD(P)H-hydrate dehydratase</fullName>
            <ecNumber evidence="19">4.2.1.136</ecNumber>
        </recommendedName>
        <alternativeName>
            <fullName evidence="19">ADP-dependent NAD(P)HX dehydratase</fullName>
        </alternativeName>
    </domain>
    <domain>
        <recommendedName>
            <fullName evidence="19">NAD(P)H-hydrate epimerase</fullName>
            <ecNumber evidence="19">5.1.99.6</ecNumber>
        </recommendedName>
    </domain>
</protein>
<dbReference type="NCBIfam" id="TIGR00196">
    <property type="entry name" value="yjeF_cterm"/>
    <property type="match status" value="1"/>
</dbReference>
<comment type="catalytic activity">
    <reaction evidence="1 18 19">
        <text>(6R)-NADHX = (6S)-NADHX</text>
        <dbReference type="Rhea" id="RHEA:32215"/>
        <dbReference type="ChEBI" id="CHEBI:64074"/>
        <dbReference type="ChEBI" id="CHEBI:64075"/>
        <dbReference type="EC" id="5.1.99.6"/>
    </reaction>
</comment>
<dbReference type="Pfam" id="PF01256">
    <property type="entry name" value="Carb_kinase"/>
    <property type="match status" value="1"/>
</dbReference>
<evidence type="ECO:0000256" key="18">
    <source>
        <dbReference type="HAMAP-Rule" id="MF_01966"/>
    </source>
</evidence>
<gene>
    <name evidence="18" type="primary">nnrE</name>
    <name evidence="17" type="synonym">nnrD</name>
    <name evidence="22" type="ORF">GCM10011491_05310</name>
</gene>
<keyword evidence="8 17" id="KW-0521">NADP</keyword>
<comment type="cofactor">
    <cofactor evidence="18 19">
        <name>K(+)</name>
        <dbReference type="ChEBI" id="CHEBI:29103"/>
    </cofactor>
    <text evidence="18 19">Binds 1 potassium ion per subunit.</text>
</comment>
<comment type="function">
    <text evidence="17">Catalyzes the dehydration of the S-form of NAD(P)HX at the expense of ADP, which is converted to AMP. Together with NAD(P)HX epimerase, which catalyzes the epimerization of the S- and R-forms, the enzyme allows the repair of both epimers of NAD(P)HX, a damaged form of NAD(P)H that is a result of enzymatic or heat-dependent hydration.</text>
</comment>
<dbReference type="EMBL" id="BMHH01000002">
    <property type="protein sequence ID" value="GGA80973.1"/>
    <property type="molecule type" value="Genomic_DNA"/>
</dbReference>
<keyword evidence="23" id="KW-1185">Reference proteome</keyword>
<comment type="similarity">
    <text evidence="3 19">In the N-terminal section; belongs to the NnrE/AIBP family.</text>
</comment>
<dbReference type="PANTHER" id="PTHR12592">
    <property type="entry name" value="ATP-DEPENDENT (S)-NAD(P)H-HYDRATE DEHYDRATASE FAMILY MEMBER"/>
    <property type="match status" value="1"/>
</dbReference>
<organism evidence="22 23">
    <name type="scientific">Brucella endophytica</name>
    <dbReference type="NCBI Taxonomy" id="1963359"/>
    <lineage>
        <taxon>Bacteria</taxon>
        <taxon>Pseudomonadati</taxon>
        <taxon>Pseudomonadota</taxon>
        <taxon>Alphaproteobacteria</taxon>
        <taxon>Hyphomicrobiales</taxon>
        <taxon>Brucellaceae</taxon>
        <taxon>Brucella/Ochrobactrum group</taxon>
        <taxon>Brucella</taxon>
    </lineage>
</organism>
<comment type="subunit">
    <text evidence="17">Homotetramer.</text>
</comment>
<comment type="catalytic activity">
    <reaction evidence="16 17 19">
        <text>(6S)-NADPHX + ADP = AMP + phosphate + NADPH + H(+)</text>
        <dbReference type="Rhea" id="RHEA:32235"/>
        <dbReference type="ChEBI" id="CHEBI:15378"/>
        <dbReference type="ChEBI" id="CHEBI:43474"/>
        <dbReference type="ChEBI" id="CHEBI:57783"/>
        <dbReference type="ChEBI" id="CHEBI:64076"/>
        <dbReference type="ChEBI" id="CHEBI:456215"/>
        <dbReference type="ChEBI" id="CHEBI:456216"/>
        <dbReference type="EC" id="4.2.1.136"/>
    </reaction>
</comment>
<evidence type="ECO:0000259" key="21">
    <source>
        <dbReference type="PROSITE" id="PS51385"/>
    </source>
</evidence>
<feature type="binding site" evidence="18">
    <location>
        <begin position="122"/>
        <end position="128"/>
    </location>
    <ligand>
        <name>(6S)-NADPHX</name>
        <dbReference type="ChEBI" id="CHEBI:64076"/>
    </ligand>
</feature>
<dbReference type="PROSITE" id="PS51383">
    <property type="entry name" value="YJEF_C_3"/>
    <property type="match status" value="1"/>
</dbReference>
<dbReference type="EC" id="5.1.99.6" evidence="19"/>
<dbReference type="GO" id="GO:0005524">
    <property type="term" value="F:ATP binding"/>
    <property type="evidence" value="ECO:0007669"/>
    <property type="project" value="UniProtKB-UniRule"/>
</dbReference>
<feature type="binding site" evidence="17">
    <location>
        <position position="443"/>
    </location>
    <ligand>
        <name>AMP</name>
        <dbReference type="ChEBI" id="CHEBI:456215"/>
    </ligand>
</feature>
<feature type="binding site" evidence="18">
    <location>
        <position position="59"/>
    </location>
    <ligand>
        <name>K(+)</name>
        <dbReference type="ChEBI" id="CHEBI:29103"/>
    </ligand>
</feature>
<comment type="caution">
    <text evidence="22">The sequence shown here is derived from an EMBL/GenBank/DDBJ whole genome shotgun (WGS) entry which is preliminary data.</text>
</comment>
<dbReference type="SUPFAM" id="SSF53613">
    <property type="entry name" value="Ribokinase-like"/>
    <property type="match status" value="1"/>
</dbReference>
<evidence type="ECO:0000256" key="5">
    <source>
        <dbReference type="ARBA" id="ARBA00022723"/>
    </source>
</evidence>
<dbReference type="PROSITE" id="PS51385">
    <property type="entry name" value="YJEF_N"/>
    <property type="match status" value="1"/>
</dbReference>
<dbReference type="SUPFAM" id="SSF64153">
    <property type="entry name" value="YjeF N-terminal domain-like"/>
    <property type="match status" value="1"/>
</dbReference>
<evidence type="ECO:0000256" key="13">
    <source>
        <dbReference type="ARBA" id="ARBA00023268"/>
    </source>
</evidence>
<dbReference type="EC" id="4.2.1.136" evidence="19"/>
<dbReference type="InterPro" id="IPR004443">
    <property type="entry name" value="YjeF_N_dom"/>
</dbReference>
<feature type="binding site" evidence="18">
    <location>
        <begin position="58"/>
        <end position="62"/>
    </location>
    <ligand>
        <name>(6S)-NADPHX</name>
        <dbReference type="ChEBI" id="CHEBI:64076"/>
    </ligand>
</feature>
<evidence type="ECO:0000256" key="16">
    <source>
        <dbReference type="ARBA" id="ARBA00049209"/>
    </source>
</evidence>
<evidence type="ECO:0000313" key="22">
    <source>
        <dbReference type="EMBL" id="GGA80973.1"/>
    </source>
</evidence>
<reference evidence="22" key="1">
    <citation type="journal article" date="2014" name="Int. J. Syst. Evol. Microbiol.">
        <title>Complete genome sequence of Corynebacterium casei LMG S-19264T (=DSM 44701T), isolated from a smear-ripened cheese.</title>
        <authorList>
            <consortium name="US DOE Joint Genome Institute (JGI-PGF)"/>
            <person name="Walter F."/>
            <person name="Albersmeier A."/>
            <person name="Kalinowski J."/>
            <person name="Ruckert C."/>
        </authorList>
    </citation>
    <scope>NUCLEOTIDE SEQUENCE</scope>
    <source>
        <strain evidence="22">CGMCC 1.15082</strain>
    </source>
</reference>
<feature type="binding site" evidence="17">
    <location>
        <position position="253"/>
    </location>
    <ligand>
        <name>(6S)-NADPHX</name>
        <dbReference type="ChEBI" id="CHEBI:64076"/>
    </ligand>
</feature>
<dbReference type="PROSITE" id="PS01050">
    <property type="entry name" value="YJEF_C_2"/>
    <property type="match status" value="1"/>
</dbReference>
<comment type="catalytic activity">
    <reaction evidence="15 17 19">
        <text>(6S)-NADHX + ADP = AMP + phosphate + NADH + H(+)</text>
        <dbReference type="Rhea" id="RHEA:32223"/>
        <dbReference type="ChEBI" id="CHEBI:15378"/>
        <dbReference type="ChEBI" id="CHEBI:43474"/>
        <dbReference type="ChEBI" id="CHEBI:57945"/>
        <dbReference type="ChEBI" id="CHEBI:64074"/>
        <dbReference type="ChEBI" id="CHEBI:456215"/>
        <dbReference type="ChEBI" id="CHEBI:456216"/>
        <dbReference type="EC" id="4.2.1.136"/>
    </reaction>
</comment>
<feature type="binding site" evidence="18">
    <location>
        <position position="154"/>
    </location>
    <ligand>
        <name>K(+)</name>
        <dbReference type="ChEBI" id="CHEBI:29103"/>
    </ligand>
</feature>
<dbReference type="Pfam" id="PF03853">
    <property type="entry name" value="YjeF_N"/>
    <property type="match status" value="1"/>
</dbReference>
<dbReference type="InterPro" id="IPR036652">
    <property type="entry name" value="YjeF_N_dom_sf"/>
</dbReference>
<evidence type="ECO:0000313" key="23">
    <source>
        <dbReference type="Proteomes" id="UP000646478"/>
    </source>
</evidence>
<dbReference type="Gene3D" id="3.40.1190.20">
    <property type="match status" value="1"/>
</dbReference>
<dbReference type="PANTHER" id="PTHR12592:SF0">
    <property type="entry name" value="ATP-DEPENDENT (S)-NAD(P)H-HYDRATE DEHYDRATASE"/>
    <property type="match status" value="1"/>
</dbReference>
<comment type="caution">
    <text evidence="18">Lacks conserved residue(s) required for the propagation of feature annotation.</text>
</comment>
<comment type="catalytic activity">
    <reaction evidence="2 18 19">
        <text>(6R)-NADPHX = (6S)-NADPHX</text>
        <dbReference type="Rhea" id="RHEA:32227"/>
        <dbReference type="ChEBI" id="CHEBI:64076"/>
        <dbReference type="ChEBI" id="CHEBI:64077"/>
        <dbReference type="EC" id="5.1.99.6"/>
    </reaction>
</comment>
<comment type="similarity">
    <text evidence="4 19">In the C-terminal section; belongs to the NnrD/CARKD family.</text>
</comment>
<name>A0A916S2K5_9HYPH</name>
<evidence type="ECO:0000256" key="19">
    <source>
        <dbReference type="PIRNR" id="PIRNR017184"/>
    </source>
</evidence>
<sequence>MHALLTPQEMAEADRLTMNEGPLDGYGLMKNAGAAIAGAVLKRFPDAGRIAVLCGPGNNGGDGYVAARLLREAGLSVRCYRSAAPREGSDAFLAARDYLGPVHPLEDFAVGNCDLVIDALYGAGLSRPVEGIERSIIEAVNDARLPVVAVDLPSGVSGEGGAILGAGFNAMLTVTFFRKKPGHLLLPGRERCGEVLVADIGIKDSVLEKIAPRCFENTPDLWRGDFPKLADATHKYRRGHVAVFSGGLTATGAARLSARAAARIGAGAVTLLSPPDALIVNAAHLTSIMLRKMEGDPADLSFIRERKVAAAVLGPGFGDMAHIRTLAPSLLDKRQTGDGFRGLVLDADGLTAFEGDPDLLFHASAATDANALVLTPHEGEFRRLLPDIADDTAFSKLEKARAAAKRANAVVIYKGPDTVIASPDGRAAININGTPLLATAGSGDVLAGMIAGLVAQAMPAFEAATAAVWLHSASARRFGPGLIAEDLPEMLVGVLGTLKVM</sequence>
<evidence type="ECO:0000256" key="6">
    <source>
        <dbReference type="ARBA" id="ARBA00022741"/>
    </source>
</evidence>
<reference evidence="22" key="2">
    <citation type="submission" date="2020-09" db="EMBL/GenBank/DDBJ databases">
        <authorList>
            <person name="Sun Q."/>
            <person name="Zhou Y."/>
        </authorList>
    </citation>
    <scope>NUCLEOTIDE SEQUENCE</scope>
    <source>
        <strain evidence="22">CGMCC 1.15082</strain>
    </source>
</reference>
<evidence type="ECO:0000256" key="2">
    <source>
        <dbReference type="ARBA" id="ARBA00000909"/>
    </source>
</evidence>
<feature type="binding site" evidence="17">
    <location>
        <position position="444"/>
    </location>
    <ligand>
        <name>(6S)-NADPHX</name>
        <dbReference type="ChEBI" id="CHEBI:64076"/>
    </ligand>
</feature>
<dbReference type="GO" id="GO:0052856">
    <property type="term" value="F:NAD(P)HX epimerase activity"/>
    <property type="evidence" value="ECO:0007669"/>
    <property type="project" value="UniProtKB-UniRule"/>
</dbReference>
<proteinExistence type="inferred from homology"/>
<comment type="similarity">
    <text evidence="17">Belongs to the NnrD/CARKD family.</text>
</comment>
<evidence type="ECO:0000256" key="17">
    <source>
        <dbReference type="HAMAP-Rule" id="MF_01965"/>
    </source>
</evidence>
<feature type="binding site" evidence="18">
    <location>
        <position position="151"/>
    </location>
    <ligand>
        <name>(6S)-NADPHX</name>
        <dbReference type="ChEBI" id="CHEBI:64076"/>
    </ligand>
</feature>
<dbReference type="PIRSF" id="PIRSF017184">
    <property type="entry name" value="Nnr"/>
    <property type="match status" value="1"/>
</dbReference>
<feature type="binding site" evidence="17">
    <location>
        <position position="377"/>
    </location>
    <ligand>
        <name>(6S)-NADPHX</name>
        <dbReference type="ChEBI" id="CHEBI:64076"/>
    </ligand>
</feature>
<dbReference type="InterPro" id="IPR017953">
    <property type="entry name" value="Carbohydrate_kinase_pred_CS"/>
</dbReference>
<dbReference type="Proteomes" id="UP000646478">
    <property type="component" value="Unassembled WGS sequence"/>
</dbReference>
<dbReference type="NCBIfam" id="TIGR00197">
    <property type="entry name" value="yjeF_nterm"/>
    <property type="match status" value="1"/>
</dbReference>
<comment type="cofactor">
    <cofactor evidence="17">
        <name>Mg(2+)</name>
        <dbReference type="ChEBI" id="CHEBI:18420"/>
    </cofactor>
</comment>
<dbReference type="HAMAP" id="MF_01966">
    <property type="entry name" value="NADHX_epimerase"/>
    <property type="match status" value="1"/>
</dbReference>
<dbReference type="GO" id="GO:0052855">
    <property type="term" value="F:ADP-dependent NAD(P)H-hydrate dehydratase activity"/>
    <property type="evidence" value="ECO:0007669"/>
    <property type="project" value="UniProtKB-UniRule"/>
</dbReference>
<keyword evidence="7 17" id="KW-0067">ATP-binding</keyword>
<evidence type="ECO:0000256" key="7">
    <source>
        <dbReference type="ARBA" id="ARBA00022840"/>
    </source>
</evidence>
<evidence type="ECO:0000256" key="3">
    <source>
        <dbReference type="ARBA" id="ARBA00006001"/>
    </source>
</evidence>
<keyword evidence="10 17" id="KW-0520">NAD</keyword>
<dbReference type="Gene3D" id="3.40.50.10260">
    <property type="entry name" value="YjeF N-terminal domain"/>
    <property type="match status" value="1"/>
</dbReference>
<comment type="function">
    <text evidence="18">Catalyzes the epimerization of the S- and R-forms of NAD(P)HX, a damaged form of NAD(P)H that is a result of enzymatic or heat-dependent hydration. This is a prerequisite for the S-specific NAD(P)H-hydrate dehydratase to allow the repair of both epimers of NAD(P)HX.</text>
</comment>
<evidence type="ECO:0000259" key="20">
    <source>
        <dbReference type="PROSITE" id="PS51383"/>
    </source>
</evidence>
<feature type="domain" description="YjeF C-terminal" evidence="20">
    <location>
        <begin position="218"/>
        <end position="498"/>
    </location>
</feature>
<evidence type="ECO:0000256" key="10">
    <source>
        <dbReference type="ARBA" id="ARBA00023027"/>
    </source>
</evidence>
<comment type="function">
    <text evidence="14 19">Bifunctional enzyme that catalyzes the epimerization of the S- and R-forms of NAD(P)HX and the dehydration of the S-form of NAD(P)HX at the expense of ADP, which is converted to AMP. This allows the repair of both epimers of NAD(P)HX, a damaged form of NAD(P)H that is a result of enzymatic or heat-dependent hydration.</text>
</comment>